<dbReference type="AlphaFoldDB" id="A0A5J4U0E0"/>
<reference evidence="1 2" key="1">
    <citation type="submission" date="2019-03" db="EMBL/GenBank/DDBJ databases">
        <title>Single cell metagenomics reveals metabolic interactions within the superorganism composed of flagellate Streblomastix strix and complex community of Bacteroidetes bacteria on its surface.</title>
        <authorList>
            <person name="Treitli S.C."/>
            <person name="Kolisko M."/>
            <person name="Husnik F."/>
            <person name="Keeling P."/>
            <person name="Hampl V."/>
        </authorList>
    </citation>
    <scope>NUCLEOTIDE SEQUENCE [LARGE SCALE GENOMIC DNA]</scope>
    <source>
        <strain evidence="1">ST1C</strain>
    </source>
</reference>
<proteinExistence type="predicted"/>
<gene>
    <name evidence="1" type="ORF">EZS28_040654</name>
</gene>
<accession>A0A5J4U0E0</accession>
<feature type="non-terminal residue" evidence="1">
    <location>
        <position position="72"/>
    </location>
</feature>
<evidence type="ECO:0000313" key="1">
    <source>
        <dbReference type="EMBL" id="KAA6363818.1"/>
    </source>
</evidence>
<sequence length="72" mass="7971">MKDATALWQLAIYAIEQAIINSNCLCDLRTDNSVSESPLESIIELKLRCGVFLDVPFCDIDRQATIEDLGAP</sequence>
<dbReference type="Proteomes" id="UP000324800">
    <property type="component" value="Unassembled WGS sequence"/>
</dbReference>
<protein>
    <submittedName>
        <fullName evidence="1">Uncharacterized protein</fullName>
    </submittedName>
</protein>
<evidence type="ECO:0000313" key="2">
    <source>
        <dbReference type="Proteomes" id="UP000324800"/>
    </source>
</evidence>
<organism evidence="1 2">
    <name type="scientific">Streblomastix strix</name>
    <dbReference type="NCBI Taxonomy" id="222440"/>
    <lineage>
        <taxon>Eukaryota</taxon>
        <taxon>Metamonada</taxon>
        <taxon>Preaxostyla</taxon>
        <taxon>Oxymonadida</taxon>
        <taxon>Streblomastigidae</taxon>
        <taxon>Streblomastix</taxon>
    </lineage>
</organism>
<name>A0A5J4U0E0_9EUKA</name>
<dbReference type="EMBL" id="SNRW01022438">
    <property type="protein sequence ID" value="KAA6363818.1"/>
    <property type="molecule type" value="Genomic_DNA"/>
</dbReference>
<comment type="caution">
    <text evidence="1">The sequence shown here is derived from an EMBL/GenBank/DDBJ whole genome shotgun (WGS) entry which is preliminary data.</text>
</comment>